<feature type="transmembrane region" description="Helical" evidence="8">
    <location>
        <begin position="106"/>
        <end position="131"/>
    </location>
</feature>
<keyword evidence="6 8" id="KW-1133">Transmembrane helix</keyword>
<evidence type="ECO:0000256" key="3">
    <source>
        <dbReference type="ARBA" id="ARBA00022475"/>
    </source>
</evidence>
<feature type="transmembrane region" description="Helical" evidence="8">
    <location>
        <begin position="151"/>
        <end position="173"/>
    </location>
</feature>
<feature type="transmembrane region" description="Helical" evidence="8">
    <location>
        <begin position="69"/>
        <end position="85"/>
    </location>
</feature>
<evidence type="ECO:0000256" key="5">
    <source>
        <dbReference type="ARBA" id="ARBA00022692"/>
    </source>
</evidence>
<evidence type="ECO:0000313" key="10">
    <source>
        <dbReference type="EMBL" id="SVA04245.1"/>
    </source>
</evidence>
<dbReference type="InterPro" id="IPR055348">
    <property type="entry name" value="DctQ"/>
</dbReference>
<reference evidence="10" key="1">
    <citation type="submission" date="2018-05" db="EMBL/GenBank/DDBJ databases">
        <authorList>
            <person name="Lanie J.A."/>
            <person name="Ng W.-L."/>
            <person name="Kazmierczak K.M."/>
            <person name="Andrzejewski T.M."/>
            <person name="Davidsen T.M."/>
            <person name="Wayne K.J."/>
            <person name="Tettelin H."/>
            <person name="Glass J.I."/>
            <person name="Rusch D."/>
            <person name="Podicherti R."/>
            <person name="Tsui H.-C.T."/>
            <person name="Winkler M.E."/>
        </authorList>
    </citation>
    <scope>NUCLEOTIDE SEQUENCE</scope>
</reference>
<dbReference type="EMBL" id="UINC01003205">
    <property type="protein sequence ID" value="SVA04245.1"/>
    <property type="molecule type" value="Genomic_DNA"/>
</dbReference>
<proteinExistence type="predicted"/>
<evidence type="ECO:0000256" key="7">
    <source>
        <dbReference type="ARBA" id="ARBA00023136"/>
    </source>
</evidence>
<name>A0A381SJM0_9ZZZZ</name>
<dbReference type="PANTHER" id="PTHR35011">
    <property type="entry name" value="2,3-DIKETO-L-GULONATE TRAP TRANSPORTER SMALL PERMEASE PROTEIN YIAM"/>
    <property type="match status" value="1"/>
</dbReference>
<sequence>MATVISGETHHVPITELLNRFIKRVVEAVAWLNFVLIIVIIGTVILRYGFHRNGLLLGWGLVPMEELEWHLYSVPFMFGLAYAITNDSHIRIDIVHMNLSKRLQHFFEIFGIVFLLMPFLLILLDFGFDYAMYSFTHNESSQSPSGLPYRWIVKSVIPLSMLLMIIATLARLIQETVLLLYHGKEANETIPTGVSILRRMFTPQLKDSGS</sequence>
<keyword evidence="2" id="KW-0813">Transport</keyword>
<evidence type="ECO:0000256" key="8">
    <source>
        <dbReference type="SAM" id="Phobius"/>
    </source>
</evidence>
<comment type="subcellular location">
    <subcellularLocation>
        <location evidence="1">Cell inner membrane</location>
        <topology evidence="1">Multi-pass membrane protein</topology>
    </subcellularLocation>
</comment>
<keyword evidence="3" id="KW-1003">Cell membrane</keyword>
<evidence type="ECO:0000256" key="4">
    <source>
        <dbReference type="ARBA" id="ARBA00022519"/>
    </source>
</evidence>
<feature type="domain" description="Tripartite ATP-independent periplasmic transporters DctQ component" evidence="9">
    <location>
        <begin position="36"/>
        <end position="174"/>
    </location>
</feature>
<accession>A0A381SJM0</accession>
<feature type="transmembrane region" description="Helical" evidence="8">
    <location>
        <begin position="28"/>
        <end position="49"/>
    </location>
</feature>
<evidence type="ECO:0000256" key="6">
    <source>
        <dbReference type="ARBA" id="ARBA00022989"/>
    </source>
</evidence>
<protein>
    <recommendedName>
        <fullName evidence="9">Tripartite ATP-independent periplasmic transporters DctQ component domain-containing protein</fullName>
    </recommendedName>
</protein>
<evidence type="ECO:0000256" key="2">
    <source>
        <dbReference type="ARBA" id="ARBA00022448"/>
    </source>
</evidence>
<evidence type="ECO:0000259" key="9">
    <source>
        <dbReference type="Pfam" id="PF04290"/>
    </source>
</evidence>
<dbReference type="AlphaFoldDB" id="A0A381SJM0"/>
<gene>
    <name evidence="10" type="ORF">METZ01_LOCUS57099</name>
</gene>
<organism evidence="10">
    <name type="scientific">marine metagenome</name>
    <dbReference type="NCBI Taxonomy" id="408172"/>
    <lineage>
        <taxon>unclassified sequences</taxon>
        <taxon>metagenomes</taxon>
        <taxon>ecological metagenomes</taxon>
    </lineage>
</organism>
<dbReference type="InterPro" id="IPR007387">
    <property type="entry name" value="TRAP_DctQ"/>
</dbReference>
<dbReference type="GO" id="GO:0005886">
    <property type="term" value="C:plasma membrane"/>
    <property type="evidence" value="ECO:0007669"/>
    <property type="project" value="UniProtKB-SubCell"/>
</dbReference>
<evidence type="ECO:0000256" key="1">
    <source>
        <dbReference type="ARBA" id="ARBA00004429"/>
    </source>
</evidence>
<keyword evidence="5 8" id="KW-0812">Transmembrane</keyword>
<dbReference type="Pfam" id="PF04290">
    <property type="entry name" value="DctQ"/>
    <property type="match status" value="1"/>
</dbReference>
<dbReference type="PANTHER" id="PTHR35011:SF4">
    <property type="entry name" value="SLL1102 PROTEIN"/>
    <property type="match status" value="1"/>
</dbReference>
<keyword evidence="4" id="KW-0997">Cell inner membrane</keyword>
<keyword evidence="7 8" id="KW-0472">Membrane</keyword>